<evidence type="ECO:0000256" key="8">
    <source>
        <dbReference type="PIRSR" id="PIRSR000350-2"/>
    </source>
</evidence>
<dbReference type="PIRSF" id="PIRSF000350">
    <property type="entry name" value="Mercury_reductase_MerA"/>
    <property type="match status" value="1"/>
</dbReference>
<evidence type="ECO:0000256" key="6">
    <source>
        <dbReference type="ARBA" id="ARBA00023157"/>
    </source>
</evidence>
<feature type="binding site" evidence="9">
    <location>
        <position position="276"/>
    </location>
    <ligand>
        <name>NAD(+)</name>
        <dbReference type="ChEBI" id="CHEBI:57540"/>
    </ligand>
</feature>
<evidence type="ECO:0000259" key="13">
    <source>
        <dbReference type="Pfam" id="PF07992"/>
    </source>
</evidence>
<dbReference type="EC" id="1.8.1.4" evidence="11"/>
<dbReference type="Gene3D" id="3.50.50.60">
    <property type="entry name" value="FAD/NAD(P)-binding domain"/>
    <property type="match status" value="2"/>
</dbReference>
<keyword evidence="6" id="KW-1015">Disulfide bond</keyword>
<dbReference type="PRINTS" id="PR00368">
    <property type="entry name" value="FADPNR"/>
</dbReference>
<dbReference type="PROSITE" id="PS00076">
    <property type="entry name" value="PYRIDINE_REDOX_1"/>
    <property type="match status" value="1"/>
</dbReference>
<evidence type="ECO:0000256" key="10">
    <source>
        <dbReference type="PIRSR" id="PIRSR000350-4"/>
    </source>
</evidence>
<evidence type="ECO:0000256" key="11">
    <source>
        <dbReference type="RuleBase" id="RU003692"/>
    </source>
</evidence>
<feature type="binding site" evidence="9">
    <location>
        <position position="123"/>
    </location>
    <ligand>
        <name>FAD</name>
        <dbReference type="ChEBI" id="CHEBI:57692"/>
    </ligand>
</feature>
<dbReference type="Pfam" id="PF07992">
    <property type="entry name" value="Pyr_redox_2"/>
    <property type="match status" value="1"/>
</dbReference>
<evidence type="ECO:0000256" key="1">
    <source>
        <dbReference type="ARBA" id="ARBA00007532"/>
    </source>
</evidence>
<dbReference type="PRINTS" id="PR00411">
    <property type="entry name" value="PNDRDTASEI"/>
</dbReference>
<evidence type="ECO:0000256" key="4">
    <source>
        <dbReference type="ARBA" id="ARBA00023002"/>
    </source>
</evidence>
<dbReference type="Proteomes" id="UP000660262">
    <property type="component" value="Unassembled WGS sequence"/>
</dbReference>
<comment type="miscellaneous">
    <text evidence="11">The active site is a redox-active disulfide bond.</text>
</comment>
<evidence type="ECO:0000313" key="15">
    <source>
        <dbReference type="Proteomes" id="UP000660262"/>
    </source>
</evidence>
<dbReference type="Pfam" id="PF02852">
    <property type="entry name" value="Pyr_redox_dim"/>
    <property type="match status" value="1"/>
</dbReference>
<evidence type="ECO:0000256" key="5">
    <source>
        <dbReference type="ARBA" id="ARBA00023027"/>
    </source>
</evidence>
<name>A0A830HM92_9CHLO</name>
<comment type="cofactor">
    <cofactor evidence="9 11">
        <name>FAD</name>
        <dbReference type="ChEBI" id="CHEBI:57692"/>
    </cofactor>
    <text evidence="9 11">Binds 1 FAD per subunit.</text>
</comment>
<dbReference type="InterPro" id="IPR036188">
    <property type="entry name" value="FAD/NAD-bd_sf"/>
</dbReference>
<reference evidence="14" key="1">
    <citation type="submission" date="2020-10" db="EMBL/GenBank/DDBJ databases">
        <title>Unveiling of a novel bifunctional photoreceptor, Dualchrome1, isolated from a cosmopolitan green alga.</title>
        <authorList>
            <person name="Suzuki S."/>
            <person name="Kawachi M."/>
        </authorList>
    </citation>
    <scope>NUCLEOTIDE SEQUENCE</scope>
    <source>
        <strain evidence="14">NIES 2893</strain>
    </source>
</reference>
<feature type="binding site" evidence="9">
    <location>
        <position position="187"/>
    </location>
    <ligand>
        <name>FAD</name>
        <dbReference type="ChEBI" id="CHEBI:57692"/>
    </ligand>
</feature>
<keyword evidence="7 11" id="KW-0676">Redox-active center</keyword>
<evidence type="ECO:0000256" key="3">
    <source>
        <dbReference type="ARBA" id="ARBA00022827"/>
    </source>
</evidence>
<dbReference type="InterPro" id="IPR001100">
    <property type="entry name" value="Pyr_nuc-diS_OxRdtase"/>
</dbReference>
<keyword evidence="3 9" id="KW-0274">FAD</keyword>
<dbReference type="FunFam" id="3.30.390.30:FF:000001">
    <property type="entry name" value="Dihydrolipoyl dehydrogenase"/>
    <property type="match status" value="1"/>
</dbReference>
<keyword evidence="9" id="KW-0547">Nucleotide-binding</keyword>
<dbReference type="PANTHER" id="PTHR22912">
    <property type="entry name" value="DISULFIDE OXIDOREDUCTASE"/>
    <property type="match status" value="1"/>
</dbReference>
<comment type="catalytic activity">
    <reaction evidence="11">
        <text>N(6)-[(R)-dihydrolipoyl]-L-lysyl-[protein] + NAD(+) = N(6)-[(R)-lipoyl]-L-lysyl-[protein] + NADH + H(+)</text>
        <dbReference type="Rhea" id="RHEA:15045"/>
        <dbReference type="Rhea" id="RHEA-COMP:10474"/>
        <dbReference type="Rhea" id="RHEA-COMP:10475"/>
        <dbReference type="ChEBI" id="CHEBI:15378"/>
        <dbReference type="ChEBI" id="CHEBI:57540"/>
        <dbReference type="ChEBI" id="CHEBI:57945"/>
        <dbReference type="ChEBI" id="CHEBI:83099"/>
        <dbReference type="ChEBI" id="CHEBI:83100"/>
        <dbReference type="EC" id="1.8.1.4"/>
    </reaction>
</comment>
<dbReference type="SUPFAM" id="SSF55424">
    <property type="entry name" value="FAD/NAD-linked reductases, dimerisation (C-terminal) domain"/>
    <property type="match status" value="1"/>
</dbReference>
<feature type="binding site" evidence="9">
    <location>
        <position position="345"/>
    </location>
    <ligand>
        <name>NAD(+)</name>
        <dbReference type="ChEBI" id="CHEBI:57540"/>
    </ligand>
</feature>
<dbReference type="InterPro" id="IPR023753">
    <property type="entry name" value="FAD/NAD-binding_dom"/>
</dbReference>
<dbReference type="GO" id="GO:0045252">
    <property type="term" value="C:oxoglutarate dehydrogenase complex"/>
    <property type="evidence" value="ECO:0007669"/>
    <property type="project" value="TreeGrafter"/>
</dbReference>
<keyword evidence="15" id="KW-1185">Reference proteome</keyword>
<feature type="active site" description="Proton acceptor" evidence="8">
    <location>
        <position position="517"/>
    </location>
</feature>
<dbReference type="GO" id="GO:0050660">
    <property type="term" value="F:flavin adenine dinucleotide binding"/>
    <property type="evidence" value="ECO:0007669"/>
    <property type="project" value="InterPro"/>
</dbReference>
<dbReference type="GO" id="GO:0004148">
    <property type="term" value="F:dihydrolipoyl dehydrogenase (NADH) activity"/>
    <property type="evidence" value="ECO:0007669"/>
    <property type="project" value="UniProtKB-EC"/>
</dbReference>
<sequence length="538" mass="57244">MRETLLFPQPAYVNNNTHKRKKDASADMSVAMASFATRMVKRVTVLSTKQLAPLASQTAAMQLARPFASAAAGEMQDLVVIGGGPGGYVAAIKAAQLGMKVTCVEGRGSLGGTCLNVGCIPSKALLNASHHYHDAKHNFEKYGITVGDVSISVEGMMKSKDDAVTGLTSGIEGLFKKNKVTYSKGWGSIPKSGEVKVALSEGGEETIQTKNILIATGSEVTPLPGVPIDEERIVSSTGAIALKEVPKHLVCIGGGIIGLEMASVWSRLGAQITVVEFLPHMVPSMDGEIRKTMERQLKKEGFKFKYKTKVTAAERNGDSIKLTIEPAAGGDAETLECDYALVSIGRRPFTEGLGLEALGVKMNRGMIEVDHDFKTNVPGIYAIGDCIPGPMLAHKAEEDGVACVETMAGKHGHVNYANVPSILYTHPEVAWVGLTEEQCKEQGIEYTKGTFSMMANSRARANNDAAGMVKFVAEKGTDKILGAHIMGNAAGELIMECALAMEYGGSTEDIARVCHGHPTLSEAVKEAAMATYDKPIHM</sequence>
<keyword evidence="5 9" id="KW-0520">NAD</keyword>
<dbReference type="FunFam" id="3.50.50.60:FF:000001">
    <property type="entry name" value="Dihydrolipoyl dehydrogenase, mitochondrial"/>
    <property type="match status" value="1"/>
</dbReference>
<dbReference type="SUPFAM" id="SSF51905">
    <property type="entry name" value="FAD/NAD(P)-binding domain"/>
    <property type="match status" value="1"/>
</dbReference>
<dbReference type="PANTHER" id="PTHR22912:SF223">
    <property type="entry name" value="DIHYDROLIPOYL DEHYDROGENASE 1, MITOCHONDRIAL"/>
    <property type="match status" value="1"/>
</dbReference>
<evidence type="ECO:0000313" key="14">
    <source>
        <dbReference type="EMBL" id="GHP06691.1"/>
    </source>
</evidence>
<feature type="binding site" evidence="9">
    <location>
        <begin position="216"/>
        <end position="218"/>
    </location>
    <ligand>
        <name>FAD</name>
        <dbReference type="ChEBI" id="CHEBI:57692"/>
    </ligand>
</feature>
<feature type="domain" description="FAD/NAD(P)-binding" evidence="13">
    <location>
        <begin position="77"/>
        <end position="400"/>
    </location>
</feature>
<comment type="caution">
    <text evidence="14">The sequence shown here is derived from an EMBL/GenBank/DDBJ whole genome shotgun (WGS) entry which is preliminary data.</text>
</comment>
<dbReference type="EMBL" id="BNJQ01000013">
    <property type="protein sequence ID" value="GHP06691.1"/>
    <property type="molecule type" value="Genomic_DNA"/>
</dbReference>
<comment type="similarity">
    <text evidence="1 11">Belongs to the class-I pyridine nucleotide-disulfide oxidoreductase family.</text>
</comment>
<proteinExistence type="inferred from homology"/>
<feature type="domain" description="Pyridine nucleotide-disulphide oxidoreductase dimerisation" evidence="12">
    <location>
        <begin position="419"/>
        <end position="528"/>
    </location>
</feature>
<dbReference type="InterPro" id="IPR012999">
    <property type="entry name" value="Pyr_OxRdtase_I_AS"/>
</dbReference>
<feature type="binding site" evidence="9">
    <location>
        <begin position="253"/>
        <end position="260"/>
    </location>
    <ligand>
        <name>NAD(+)</name>
        <dbReference type="ChEBI" id="CHEBI:57540"/>
    </ligand>
</feature>
<keyword evidence="4 11" id="KW-0560">Oxidoreductase</keyword>
<evidence type="ECO:0000256" key="9">
    <source>
        <dbReference type="PIRSR" id="PIRSR000350-3"/>
    </source>
</evidence>
<feature type="binding site" evidence="9">
    <location>
        <begin position="391"/>
        <end position="394"/>
    </location>
    <ligand>
        <name>FAD</name>
        <dbReference type="ChEBI" id="CHEBI:57692"/>
    </ligand>
</feature>
<protein>
    <recommendedName>
        <fullName evidence="11">Dihydrolipoyl dehydrogenase</fullName>
        <ecNumber evidence="11">1.8.1.4</ecNumber>
    </recommendedName>
</protein>
<feature type="disulfide bond" description="Redox-active" evidence="10">
    <location>
        <begin position="114"/>
        <end position="119"/>
    </location>
</feature>
<keyword evidence="2 11" id="KW-0285">Flavoprotein</keyword>
<feature type="binding site" evidence="9">
    <location>
        <position position="385"/>
    </location>
    <ligand>
        <name>FAD</name>
        <dbReference type="ChEBI" id="CHEBI:57692"/>
    </ligand>
</feature>
<dbReference type="Gene3D" id="3.30.390.30">
    <property type="match status" value="1"/>
</dbReference>
<dbReference type="InterPro" id="IPR050151">
    <property type="entry name" value="Class-I_Pyr_Nuc-Dis_Oxidored"/>
</dbReference>
<organism evidence="14 15">
    <name type="scientific">Pycnococcus provasolii</name>
    <dbReference type="NCBI Taxonomy" id="41880"/>
    <lineage>
        <taxon>Eukaryota</taxon>
        <taxon>Viridiplantae</taxon>
        <taxon>Chlorophyta</taxon>
        <taxon>Pseudoscourfieldiophyceae</taxon>
        <taxon>Pseudoscourfieldiales</taxon>
        <taxon>Pycnococcaceae</taxon>
        <taxon>Pycnococcus</taxon>
    </lineage>
</organism>
<dbReference type="OrthoDB" id="361797at2759"/>
<evidence type="ECO:0000256" key="2">
    <source>
        <dbReference type="ARBA" id="ARBA00022630"/>
    </source>
</evidence>
<accession>A0A830HM92</accession>
<dbReference type="GO" id="GO:0006103">
    <property type="term" value="P:2-oxoglutarate metabolic process"/>
    <property type="evidence" value="ECO:0007669"/>
    <property type="project" value="TreeGrafter"/>
</dbReference>
<gene>
    <name evidence="14" type="ORF">PPROV_000543600</name>
</gene>
<dbReference type="GO" id="GO:0005739">
    <property type="term" value="C:mitochondrion"/>
    <property type="evidence" value="ECO:0007669"/>
    <property type="project" value="TreeGrafter"/>
</dbReference>
<dbReference type="InterPro" id="IPR006258">
    <property type="entry name" value="Lipoamide_DH"/>
</dbReference>
<evidence type="ECO:0000259" key="12">
    <source>
        <dbReference type="Pfam" id="PF02852"/>
    </source>
</evidence>
<dbReference type="AlphaFoldDB" id="A0A830HM92"/>
<dbReference type="InterPro" id="IPR016156">
    <property type="entry name" value="FAD/NAD-linked_Rdtase_dimer_sf"/>
</dbReference>
<evidence type="ECO:0000256" key="7">
    <source>
        <dbReference type="ARBA" id="ARBA00023284"/>
    </source>
</evidence>
<dbReference type="InterPro" id="IPR004099">
    <property type="entry name" value="Pyr_nucl-diS_OxRdtase_dimer"/>
</dbReference>
<dbReference type="NCBIfam" id="TIGR01350">
    <property type="entry name" value="lipoamide_DH"/>
    <property type="match status" value="1"/>
</dbReference>